<dbReference type="HOGENOM" id="CLU_1315001_0_0_6"/>
<sequence>MSPIFLPAPDDADTAVHEALFTAQVTGLRQHPTASQPLLTDTLTIGEASTITEVVQRLRVIHILGDWPALETLSGQCERAFFPLTVMIVDAQDRKVLGGRFDDEIVWAQPVTLTSERLSLKRQQQRLCQAAMLEQSWQNAPAARALWHQAHLLSLHGVSSCYQQCHEVRDILRYGVSVSVFSEVTL</sequence>
<dbReference type="AlphaFoldDB" id="A0A068R5N9"/>
<dbReference type="STRING" id="1354304.XPG1_2886"/>
<organism evidence="1 2">
    <name type="scientific">Xenorhabdus poinarii G6</name>
    <dbReference type="NCBI Taxonomy" id="1354304"/>
    <lineage>
        <taxon>Bacteria</taxon>
        <taxon>Pseudomonadati</taxon>
        <taxon>Pseudomonadota</taxon>
        <taxon>Gammaproteobacteria</taxon>
        <taxon>Enterobacterales</taxon>
        <taxon>Morganellaceae</taxon>
        <taxon>Xenorhabdus</taxon>
    </lineage>
</organism>
<dbReference type="KEGG" id="xpo:XPG1_2886"/>
<proteinExistence type="predicted"/>
<evidence type="ECO:0000313" key="2">
    <source>
        <dbReference type="Proteomes" id="UP000032735"/>
    </source>
</evidence>
<reference evidence="1 2" key="1">
    <citation type="submission" date="2013-07" db="EMBL/GenBank/DDBJ databases">
        <authorList>
            <person name="Genoscope - CEA"/>
        </authorList>
    </citation>
    <scope>NUCLEOTIDE SEQUENCE [LARGE SCALE GENOMIC DNA]</scope>
    <source>
        <strain evidence="1 2">G6</strain>
    </source>
</reference>
<accession>A0A068R5N9</accession>
<dbReference type="Proteomes" id="UP000032735">
    <property type="component" value="Chromosome"/>
</dbReference>
<protein>
    <submittedName>
        <fullName evidence="1">Uncharacterized protein</fullName>
    </submittedName>
</protein>
<dbReference type="EMBL" id="FO704551">
    <property type="protein sequence ID" value="CDG22533.1"/>
    <property type="molecule type" value="Genomic_DNA"/>
</dbReference>
<keyword evidence="2" id="KW-1185">Reference proteome</keyword>
<gene>
    <name evidence="1" type="ORF">XPG1_2886</name>
</gene>
<dbReference type="RefSeq" id="WP_045959433.1">
    <property type="nucleotide sequence ID" value="NZ_FO704551.1"/>
</dbReference>
<evidence type="ECO:0000313" key="1">
    <source>
        <dbReference type="EMBL" id="CDG22533.1"/>
    </source>
</evidence>
<name>A0A068R5N9_9GAMM</name>
<dbReference type="OrthoDB" id="6867088at2"/>